<gene>
    <name evidence="1" type="ORF">BpHYR1_054402</name>
</gene>
<organism evidence="1 2">
    <name type="scientific">Brachionus plicatilis</name>
    <name type="common">Marine rotifer</name>
    <name type="synonym">Brachionus muelleri</name>
    <dbReference type="NCBI Taxonomy" id="10195"/>
    <lineage>
        <taxon>Eukaryota</taxon>
        <taxon>Metazoa</taxon>
        <taxon>Spiralia</taxon>
        <taxon>Gnathifera</taxon>
        <taxon>Rotifera</taxon>
        <taxon>Eurotatoria</taxon>
        <taxon>Monogononta</taxon>
        <taxon>Pseudotrocha</taxon>
        <taxon>Ploima</taxon>
        <taxon>Brachionidae</taxon>
        <taxon>Brachionus</taxon>
    </lineage>
</organism>
<sequence length="82" mass="9716">MKKSSINIQNLARADLKNRLNAKVDFKSHFALLFFYVNQSNTMRASTIRSTIPPQYFAEKNWDFEEDNLVLYSILWAREELN</sequence>
<evidence type="ECO:0000313" key="1">
    <source>
        <dbReference type="EMBL" id="RMZ93466.1"/>
    </source>
</evidence>
<dbReference type="AlphaFoldDB" id="A0A3M7P312"/>
<evidence type="ECO:0000313" key="2">
    <source>
        <dbReference type="Proteomes" id="UP000276133"/>
    </source>
</evidence>
<name>A0A3M7P312_BRAPC</name>
<accession>A0A3M7P312</accession>
<dbReference type="EMBL" id="REGN01013779">
    <property type="protein sequence ID" value="RMZ93466.1"/>
    <property type="molecule type" value="Genomic_DNA"/>
</dbReference>
<protein>
    <submittedName>
        <fullName evidence="1">Uncharacterized protein</fullName>
    </submittedName>
</protein>
<proteinExistence type="predicted"/>
<dbReference type="Proteomes" id="UP000276133">
    <property type="component" value="Unassembled WGS sequence"/>
</dbReference>
<comment type="caution">
    <text evidence="1">The sequence shown here is derived from an EMBL/GenBank/DDBJ whole genome shotgun (WGS) entry which is preliminary data.</text>
</comment>
<keyword evidence="2" id="KW-1185">Reference proteome</keyword>
<reference evidence="1 2" key="1">
    <citation type="journal article" date="2018" name="Sci. Rep.">
        <title>Genomic signatures of local adaptation to the degree of environmental predictability in rotifers.</title>
        <authorList>
            <person name="Franch-Gras L."/>
            <person name="Hahn C."/>
            <person name="Garcia-Roger E.M."/>
            <person name="Carmona M.J."/>
            <person name="Serra M."/>
            <person name="Gomez A."/>
        </authorList>
    </citation>
    <scope>NUCLEOTIDE SEQUENCE [LARGE SCALE GENOMIC DNA]</scope>
    <source>
        <strain evidence="1">HYR1</strain>
    </source>
</reference>